<dbReference type="Pfam" id="PF00126">
    <property type="entry name" value="HTH_1"/>
    <property type="match status" value="1"/>
</dbReference>
<evidence type="ECO:0000313" key="7">
    <source>
        <dbReference type="Proteomes" id="UP001254257"/>
    </source>
</evidence>
<keyword evidence="3" id="KW-0238">DNA-binding</keyword>
<protein>
    <submittedName>
        <fullName evidence="6">Transcriptional regulator GcvA</fullName>
    </submittedName>
</protein>
<dbReference type="Gene3D" id="1.10.10.10">
    <property type="entry name" value="Winged helix-like DNA-binding domain superfamily/Winged helix DNA-binding domain"/>
    <property type="match status" value="1"/>
</dbReference>
<feature type="domain" description="HTH lysR-type" evidence="5">
    <location>
        <begin position="5"/>
        <end position="62"/>
    </location>
</feature>
<dbReference type="InterPro" id="IPR036390">
    <property type="entry name" value="WH_DNA-bd_sf"/>
</dbReference>
<evidence type="ECO:0000259" key="5">
    <source>
        <dbReference type="PROSITE" id="PS50931"/>
    </source>
</evidence>
<evidence type="ECO:0000313" key="6">
    <source>
        <dbReference type="EMBL" id="MDU0339325.1"/>
    </source>
</evidence>
<evidence type="ECO:0000256" key="4">
    <source>
        <dbReference type="ARBA" id="ARBA00023163"/>
    </source>
</evidence>
<dbReference type="PROSITE" id="PS50931">
    <property type="entry name" value="HTH_LYSR"/>
    <property type="match status" value="1"/>
</dbReference>
<evidence type="ECO:0000256" key="2">
    <source>
        <dbReference type="ARBA" id="ARBA00023015"/>
    </source>
</evidence>
<dbReference type="InterPro" id="IPR000847">
    <property type="entry name" value="LysR_HTH_N"/>
</dbReference>
<dbReference type="InterPro" id="IPR036388">
    <property type="entry name" value="WH-like_DNA-bd_sf"/>
</dbReference>
<dbReference type="NCBIfam" id="NF008352">
    <property type="entry name" value="PRK11139.1"/>
    <property type="match status" value="1"/>
</dbReference>
<keyword evidence="4" id="KW-0804">Transcription</keyword>
<dbReference type="SUPFAM" id="SSF53850">
    <property type="entry name" value="Periplasmic binding protein-like II"/>
    <property type="match status" value="1"/>
</dbReference>
<organism evidence="6 7">
    <name type="scientific">Bosea rubneri</name>
    <dbReference type="NCBI Taxonomy" id="3075434"/>
    <lineage>
        <taxon>Bacteria</taxon>
        <taxon>Pseudomonadati</taxon>
        <taxon>Pseudomonadota</taxon>
        <taxon>Alphaproteobacteria</taxon>
        <taxon>Hyphomicrobiales</taxon>
        <taxon>Boseaceae</taxon>
        <taxon>Bosea</taxon>
    </lineage>
</organism>
<dbReference type="PANTHER" id="PTHR30537">
    <property type="entry name" value="HTH-TYPE TRANSCRIPTIONAL REGULATOR"/>
    <property type="match status" value="1"/>
</dbReference>
<dbReference type="InterPro" id="IPR005119">
    <property type="entry name" value="LysR_subst-bd"/>
</dbReference>
<dbReference type="Gene3D" id="3.40.190.10">
    <property type="entry name" value="Periplasmic binding protein-like II"/>
    <property type="match status" value="2"/>
</dbReference>
<dbReference type="InterPro" id="IPR058163">
    <property type="entry name" value="LysR-type_TF_proteobact-type"/>
</dbReference>
<dbReference type="Pfam" id="PF03466">
    <property type="entry name" value="LysR_substrate"/>
    <property type="match status" value="1"/>
</dbReference>
<accession>A0ABU3S3G5</accession>
<dbReference type="SUPFAM" id="SSF46785">
    <property type="entry name" value="Winged helix' DNA-binding domain"/>
    <property type="match status" value="1"/>
</dbReference>
<comment type="similarity">
    <text evidence="1">Belongs to the LysR transcriptional regulatory family.</text>
</comment>
<keyword evidence="7" id="KW-1185">Reference proteome</keyword>
<gene>
    <name evidence="6" type="primary">gcvA</name>
    <name evidence="6" type="ORF">RKE40_05515</name>
</gene>
<dbReference type="PANTHER" id="PTHR30537:SF74">
    <property type="entry name" value="HTH-TYPE TRANSCRIPTIONAL REGULATOR TRPI"/>
    <property type="match status" value="1"/>
</dbReference>
<comment type="caution">
    <text evidence="6">The sequence shown here is derived from an EMBL/GenBank/DDBJ whole genome shotgun (WGS) entry which is preliminary data.</text>
</comment>
<dbReference type="RefSeq" id="WP_316017234.1">
    <property type="nucleotide sequence ID" value="NZ_JAWDID010000005.1"/>
</dbReference>
<proteinExistence type="inferred from homology"/>
<keyword evidence="2" id="KW-0805">Transcription regulation</keyword>
<dbReference type="CDD" id="cd08432">
    <property type="entry name" value="PBP2_GcdR_TrpI_HvrB_AmpR_like"/>
    <property type="match status" value="1"/>
</dbReference>
<sequence>MRRLPPLGALRAFEAGARHLSFTRAANELCVTQAAISHQVRQLEDWLGVRLFARRGHALALTPEGAAYLPELTEALDRMAAATQRLRRRTDGPLRLTVLPSFAMCWLVPRLGRFRALHPQIDLRLTTTAELWNFANEGFDLAIRSGLGRWQGLRADLIARENLSPVCSPDLAAGPLPLREPADLRNATLLHDTPRSGWARWLAHAGITGVDAGAGIAFDDAGLVLQAAAEGQGIALGRLTLAAAALQAGRLVQPFETVLPNDYSYWLAYPRLVLERPEAVAFRDWLLAEARKGAAFESSPN</sequence>
<evidence type="ECO:0000256" key="1">
    <source>
        <dbReference type="ARBA" id="ARBA00009437"/>
    </source>
</evidence>
<dbReference type="EMBL" id="JAWDID010000005">
    <property type="protein sequence ID" value="MDU0339325.1"/>
    <property type="molecule type" value="Genomic_DNA"/>
</dbReference>
<dbReference type="PRINTS" id="PR00039">
    <property type="entry name" value="HTHLYSR"/>
</dbReference>
<reference evidence="6 7" key="1">
    <citation type="submission" date="2023-09" db="EMBL/GenBank/DDBJ databases">
        <title>Whole genome shotgun sequencing (WGS) of Bosea sp. ZW T0_25, isolated from stored onions (Allium cepa).</title>
        <authorList>
            <person name="Stoll D.A."/>
            <person name="Huch M."/>
        </authorList>
    </citation>
    <scope>NUCLEOTIDE SEQUENCE [LARGE SCALE GENOMIC DNA]</scope>
    <source>
        <strain evidence="6 7">ZW T0_25</strain>
    </source>
</reference>
<evidence type="ECO:0000256" key="3">
    <source>
        <dbReference type="ARBA" id="ARBA00023125"/>
    </source>
</evidence>
<dbReference type="Proteomes" id="UP001254257">
    <property type="component" value="Unassembled WGS sequence"/>
</dbReference>
<name>A0ABU3S3G5_9HYPH</name>